<evidence type="ECO:0000256" key="1">
    <source>
        <dbReference type="ARBA" id="ARBA00004123"/>
    </source>
</evidence>
<feature type="domain" description="BAH" evidence="11">
    <location>
        <begin position="438"/>
        <end position="586"/>
    </location>
</feature>
<dbReference type="GO" id="GO:0006346">
    <property type="term" value="P:DNA methylation-dependent constitutive heterochromatin formation"/>
    <property type="evidence" value="ECO:0007669"/>
    <property type="project" value="InterPro"/>
</dbReference>
<sequence length="1320" mass="150566">MPLRNRPTAWEVSSGESNARVSLNTSNNASPFARPSTRPPTSVYTPPNSSHRTSSPASSVGGSTLVGTPRDARGGKRTHGEWDEGVRGKGKKPDKRTRSSQQQKPQYYPESETYIHENGKNKPTRILTDFVIFDPGHDDELVSLEDLFDHTIDRSFEATGNVAPEFINEEDAGLDDDGFEDDLAKQRLRTSAIFSFTLDYNSSNSIYIQTQYARYALKTPAQIYSQIWFSFYRPHRVAQLIMSLASLDPQSCTRKKIHSRFIGTFHDDIKGIILEEDIGQADRVLFDVIQDNEAGYDRALQSPYMRDLRNSPLQPNGGRRAWGGGPRGSQHVDRTKPFNTINLDLLVLRPERQNSTTVTPLVAKLSDGLFLGEQFKLLVTAREQQTNEERRREFQQQRNQLLEFLRRASKPRTSIGFPNDGQVRPRSDFWNCVVLEDTTFKAGDVVLLPASKYKGRRTPEEIPPFVDERGYNIPEGRMIWDYFWFAQIMYFNQQRKKVHVRWFEHSSRSITQEIYDPRELFLTDICDDEDIRILVGKIDVVYRQRPLLKRLPGRFSPNPPRIPPDDTQYFYSFKYNEKDGSFLALGETDLRSPLAQPPNNCPVCIRQAAQEQENHPQAIESGAGIAFRGVNYHINDFVMIRTQDPVCMIGQIVGVAFDDSARAQGSCEVTIMPLGRVNDILQYCREETIVKDEASLLHIRRTAYADTTIQRHLYLTTSKVDSVVINANDLIRRCRVVNFFSVPNYWVCDVSAYLDQSPYNFYVKFKFPKLKVTSWSGVQELTRKSKVPEICAICFYEDKKLVENFKEFKQVKERRPFRAFDPFGGVGAFALAMQEAGCLKLTHAVELSPSAALTLKRNSPDTTVYNQCANLVLEHAVKTVRLPGYQLPPEYKPILKSDPTLSPLPPPPKPGDIDCIVAGFPWHVKLVMLLPKANDRKSHLILNLLSWVDFLEPKLCFFENVCGFLQYNLNSIQASRYKLEGGIQMGGLKFLVRALVTMGYQVKFAVLQAAHYGTPQTRVRFFLIAAQLGQPMPNFPAPLYSFTPKDALEIKFSHGLIARPINTENGIAPFRYVTVDDAIGDLLRWDWVNPRKGAERERRDPGTREAIRAVKVEQTKKAVGPLAAGTVKYHGPARTRFQEKARVKQSEIKDLQHITRVLKLDTVARVTLIPLEAKADYHALLKDKDIPRDLLEWHWADPKSAIARHGFRPGLYGRMDPNEWFQTTVTNVEPTAKQCKVLNPFCKRVVSVRELARSQGFPDHFQFYCYDTVNVKTMQREIGNAVPWPVGYALGRELRDALFEDWLRNRQQLPPLDAEVIILD</sequence>
<dbReference type="PANTHER" id="PTHR10629">
    <property type="entry name" value="CYTOSINE-SPECIFIC METHYLTRANSFERASE"/>
    <property type="match status" value="1"/>
</dbReference>
<dbReference type="EMBL" id="JH930468">
    <property type="protein sequence ID" value="EKM61513.1"/>
    <property type="molecule type" value="Genomic_DNA"/>
</dbReference>
<keyword evidence="8" id="KW-0539">Nucleus</keyword>
<comment type="similarity">
    <text evidence="9">Belongs to the class I-like SAM-binding methyltransferase superfamily. C5-methyltransferase family.</text>
</comment>
<evidence type="ECO:0000313" key="13">
    <source>
        <dbReference type="Proteomes" id="UP000008370"/>
    </source>
</evidence>
<keyword evidence="6" id="KW-0677">Repeat</keyword>
<dbReference type="PANTHER" id="PTHR10629:SF52">
    <property type="entry name" value="DNA (CYTOSINE-5)-METHYLTRANSFERASE 1"/>
    <property type="match status" value="1"/>
</dbReference>
<evidence type="ECO:0000256" key="8">
    <source>
        <dbReference type="ARBA" id="ARBA00023242"/>
    </source>
</evidence>
<keyword evidence="4 9" id="KW-0808">Transferase</keyword>
<organism evidence="12 13">
    <name type="scientific">Phanerochaete carnosa (strain HHB-10118-sp)</name>
    <name type="common">White-rot fungus</name>
    <name type="synonym">Peniophora carnosa</name>
    <dbReference type="NCBI Taxonomy" id="650164"/>
    <lineage>
        <taxon>Eukaryota</taxon>
        <taxon>Fungi</taxon>
        <taxon>Dikarya</taxon>
        <taxon>Basidiomycota</taxon>
        <taxon>Agaricomycotina</taxon>
        <taxon>Agaricomycetes</taxon>
        <taxon>Polyporales</taxon>
        <taxon>Phanerochaetaceae</taxon>
        <taxon>Phanerochaete</taxon>
    </lineage>
</organism>
<feature type="compositionally biased region" description="Polar residues" evidence="10">
    <location>
        <begin position="39"/>
        <end position="66"/>
    </location>
</feature>
<keyword evidence="13" id="KW-1185">Reference proteome</keyword>
<evidence type="ECO:0000259" key="11">
    <source>
        <dbReference type="PROSITE" id="PS51038"/>
    </source>
</evidence>
<dbReference type="OrthoDB" id="5376140at2759"/>
<comment type="subcellular location">
    <subcellularLocation>
        <location evidence="1">Nucleus</location>
    </subcellularLocation>
</comment>
<dbReference type="InterPro" id="IPR029063">
    <property type="entry name" value="SAM-dependent_MTases_sf"/>
</dbReference>
<feature type="compositionally biased region" description="Polar residues" evidence="10">
    <location>
        <begin position="14"/>
        <end position="30"/>
    </location>
</feature>
<dbReference type="InterPro" id="IPR050390">
    <property type="entry name" value="C5-Methyltransferase"/>
</dbReference>
<comment type="caution">
    <text evidence="9">Lacks conserved residue(s) required for the propagation of feature annotation.</text>
</comment>
<dbReference type="RefSeq" id="XP_007390923.1">
    <property type="nucleotide sequence ID" value="XM_007390861.1"/>
</dbReference>
<keyword evidence="3 9" id="KW-0489">Methyltransferase</keyword>
<dbReference type="STRING" id="650164.K5WC38"/>
<reference evidence="12 13" key="1">
    <citation type="journal article" date="2012" name="BMC Genomics">
        <title>Comparative genomics of the white-rot fungi, Phanerochaete carnosa and P. chrysosporium, to elucidate the genetic basis of the distinct wood types they colonize.</title>
        <authorList>
            <person name="Suzuki H."/>
            <person name="MacDonald J."/>
            <person name="Syed K."/>
            <person name="Salamov A."/>
            <person name="Hori C."/>
            <person name="Aerts A."/>
            <person name="Henrissat B."/>
            <person name="Wiebenga A."/>
            <person name="vanKuyk P.A."/>
            <person name="Barry K."/>
            <person name="Lindquist E."/>
            <person name="LaButti K."/>
            <person name="Lapidus A."/>
            <person name="Lucas S."/>
            <person name="Coutinho P."/>
            <person name="Gong Y."/>
            <person name="Samejima M."/>
            <person name="Mahadevan R."/>
            <person name="Abou-Zaid M."/>
            <person name="de Vries R.P."/>
            <person name="Igarashi K."/>
            <person name="Yadav J.S."/>
            <person name="Grigoriev I.V."/>
            <person name="Master E.R."/>
        </authorList>
    </citation>
    <scope>NUCLEOTIDE SEQUENCE [LARGE SCALE GENOMIC DNA]</scope>
    <source>
        <strain evidence="12 13">HHB-10118-sp</strain>
    </source>
</reference>
<evidence type="ECO:0000256" key="2">
    <source>
        <dbReference type="ARBA" id="ARBA00011975"/>
    </source>
</evidence>
<feature type="region of interest" description="Disordered" evidence="10">
    <location>
        <begin position="307"/>
        <end position="334"/>
    </location>
</feature>
<dbReference type="InterPro" id="IPR001525">
    <property type="entry name" value="C5_MeTfrase"/>
</dbReference>
<accession>K5WC38</accession>
<dbReference type="HOGENOM" id="CLU_008262_0_0_1"/>
<feature type="region of interest" description="Disordered" evidence="10">
    <location>
        <begin position="1"/>
        <end position="120"/>
    </location>
</feature>
<dbReference type="GO" id="GO:0044027">
    <property type="term" value="P:negative regulation of gene expression via chromosomal CpG island methylation"/>
    <property type="evidence" value="ECO:0007669"/>
    <property type="project" value="TreeGrafter"/>
</dbReference>
<dbReference type="PROSITE" id="PS51679">
    <property type="entry name" value="SAM_MT_C5"/>
    <property type="match status" value="1"/>
</dbReference>
<name>K5WC38_PHACS</name>
<dbReference type="KEGG" id="pco:PHACADRAFT_204683"/>
<dbReference type="PRINTS" id="PR00105">
    <property type="entry name" value="C5METTRFRASE"/>
</dbReference>
<evidence type="ECO:0000256" key="6">
    <source>
        <dbReference type="ARBA" id="ARBA00022737"/>
    </source>
</evidence>
<dbReference type="Proteomes" id="UP000008370">
    <property type="component" value="Unassembled WGS sequence"/>
</dbReference>
<keyword evidence="5 9" id="KW-0949">S-adenosyl-L-methionine</keyword>
<protein>
    <recommendedName>
        <fullName evidence="2">DNA (cytosine-5-)-methyltransferase</fullName>
        <ecNumber evidence="2">2.1.1.37</ecNumber>
    </recommendedName>
</protein>
<dbReference type="InterPro" id="IPR001025">
    <property type="entry name" value="BAH_dom"/>
</dbReference>
<dbReference type="Pfam" id="PF12047">
    <property type="entry name" value="DNMT1-RFD"/>
    <property type="match status" value="1"/>
</dbReference>
<dbReference type="InterPro" id="IPR043151">
    <property type="entry name" value="BAH_sf"/>
</dbReference>
<dbReference type="GO" id="GO:0032259">
    <property type="term" value="P:methylation"/>
    <property type="evidence" value="ECO:0007669"/>
    <property type="project" value="UniProtKB-KW"/>
</dbReference>
<evidence type="ECO:0000256" key="3">
    <source>
        <dbReference type="ARBA" id="ARBA00022603"/>
    </source>
</evidence>
<dbReference type="GO" id="GO:0003886">
    <property type="term" value="F:DNA (cytosine-5-)-methyltransferase activity"/>
    <property type="evidence" value="ECO:0007669"/>
    <property type="project" value="UniProtKB-EC"/>
</dbReference>
<keyword evidence="7" id="KW-0238">DNA-binding</keyword>
<evidence type="ECO:0000256" key="10">
    <source>
        <dbReference type="SAM" id="MobiDB-lite"/>
    </source>
</evidence>
<dbReference type="Gene3D" id="3.40.50.150">
    <property type="entry name" value="Vaccinia Virus protein VP39"/>
    <property type="match status" value="1"/>
</dbReference>
<dbReference type="GeneID" id="18912289"/>
<dbReference type="GO" id="GO:0005634">
    <property type="term" value="C:nucleus"/>
    <property type="evidence" value="ECO:0007669"/>
    <property type="project" value="UniProtKB-SubCell"/>
</dbReference>
<dbReference type="InParanoid" id="K5WC38"/>
<evidence type="ECO:0000256" key="4">
    <source>
        <dbReference type="ARBA" id="ARBA00022679"/>
    </source>
</evidence>
<dbReference type="Pfam" id="PF00145">
    <property type="entry name" value="DNA_methylase"/>
    <property type="match status" value="1"/>
</dbReference>
<evidence type="ECO:0000256" key="7">
    <source>
        <dbReference type="ARBA" id="ARBA00023125"/>
    </source>
</evidence>
<evidence type="ECO:0000256" key="9">
    <source>
        <dbReference type="PROSITE-ProRule" id="PRU01016"/>
    </source>
</evidence>
<dbReference type="Gene3D" id="2.30.30.490">
    <property type="match status" value="2"/>
</dbReference>
<proteinExistence type="inferred from homology"/>
<evidence type="ECO:0000313" key="12">
    <source>
        <dbReference type="EMBL" id="EKM61513.1"/>
    </source>
</evidence>
<dbReference type="InterPro" id="IPR022702">
    <property type="entry name" value="Cytosine_MeTrfase1_RFD"/>
</dbReference>
<dbReference type="SUPFAM" id="SSF53335">
    <property type="entry name" value="S-adenosyl-L-methionine-dependent methyltransferases"/>
    <property type="match status" value="1"/>
</dbReference>
<evidence type="ECO:0000256" key="5">
    <source>
        <dbReference type="ARBA" id="ARBA00022691"/>
    </source>
</evidence>
<gene>
    <name evidence="12" type="ORF">PHACADRAFT_204683</name>
</gene>
<dbReference type="GO" id="GO:0003677">
    <property type="term" value="F:DNA binding"/>
    <property type="evidence" value="ECO:0007669"/>
    <property type="project" value="UniProtKB-KW"/>
</dbReference>
<dbReference type="Gene3D" id="3.90.120.10">
    <property type="entry name" value="DNA Methylase, subunit A, domain 2"/>
    <property type="match status" value="1"/>
</dbReference>
<dbReference type="EC" id="2.1.1.37" evidence="2"/>
<dbReference type="PROSITE" id="PS51038">
    <property type="entry name" value="BAH"/>
    <property type="match status" value="1"/>
</dbReference>
<feature type="compositionally biased region" description="Basic and acidic residues" evidence="10">
    <location>
        <begin position="70"/>
        <end position="87"/>
    </location>
</feature>
<dbReference type="GO" id="GO:0003682">
    <property type="term" value="F:chromatin binding"/>
    <property type="evidence" value="ECO:0007669"/>
    <property type="project" value="InterPro"/>
</dbReference>